<dbReference type="SUPFAM" id="SSF103473">
    <property type="entry name" value="MFS general substrate transporter"/>
    <property type="match status" value="2"/>
</dbReference>
<evidence type="ECO:0000256" key="2">
    <source>
        <dbReference type="ARBA" id="ARBA00009172"/>
    </source>
</evidence>
<dbReference type="Pfam" id="PF05978">
    <property type="entry name" value="UNC-93"/>
    <property type="match status" value="1"/>
</dbReference>
<evidence type="ECO:0000256" key="7">
    <source>
        <dbReference type="SAM" id="MobiDB-lite"/>
    </source>
</evidence>
<keyword evidence="5 8" id="KW-0472">Membrane</keyword>
<organism evidence="9 10">
    <name type="scientific">Mytilus galloprovincialis</name>
    <name type="common">Mediterranean mussel</name>
    <dbReference type="NCBI Taxonomy" id="29158"/>
    <lineage>
        <taxon>Eukaryota</taxon>
        <taxon>Metazoa</taxon>
        <taxon>Spiralia</taxon>
        <taxon>Lophotrochozoa</taxon>
        <taxon>Mollusca</taxon>
        <taxon>Bivalvia</taxon>
        <taxon>Autobranchia</taxon>
        <taxon>Pteriomorphia</taxon>
        <taxon>Mytilida</taxon>
        <taxon>Mytiloidea</taxon>
        <taxon>Mytilidae</taxon>
        <taxon>Mytilinae</taxon>
        <taxon>Mytilus</taxon>
    </lineage>
</organism>
<evidence type="ECO:0000256" key="1">
    <source>
        <dbReference type="ARBA" id="ARBA00004141"/>
    </source>
</evidence>
<feature type="transmembrane region" description="Helical" evidence="8">
    <location>
        <begin position="351"/>
        <end position="371"/>
    </location>
</feature>
<feature type="transmembrane region" description="Helical" evidence="8">
    <location>
        <begin position="416"/>
        <end position="433"/>
    </location>
</feature>
<feature type="region of interest" description="Disordered" evidence="7">
    <location>
        <begin position="503"/>
        <end position="535"/>
    </location>
</feature>
<dbReference type="PANTHER" id="PTHR19444">
    <property type="entry name" value="UNC-93 RELATED"/>
    <property type="match status" value="1"/>
</dbReference>
<dbReference type="CDD" id="cd17406">
    <property type="entry name" value="MFS_unc93A_like"/>
    <property type="match status" value="1"/>
</dbReference>
<keyword evidence="4 8" id="KW-1133">Transmembrane helix</keyword>
<dbReference type="Proteomes" id="UP000596742">
    <property type="component" value="Unassembled WGS sequence"/>
</dbReference>
<evidence type="ECO:0000256" key="6">
    <source>
        <dbReference type="ARBA" id="ARBA00023180"/>
    </source>
</evidence>
<feature type="region of interest" description="Disordered" evidence="7">
    <location>
        <begin position="572"/>
        <end position="596"/>
    </location>
</feature>
<dbReference type="Gene3D" id="1.20.1250.20">
    <property type="entry name" value="MFS general substrate transporter like domains"/>
    <property type="match status" value="1"/>
</dbReference>
<accession>A0A8B6GKT0</accession>
<feature type="transmembrane region" description="Helical" evidence="8">
    <location>
        <begin position="439"/>
        <end position="457"/>
    </location>
</feature>
<feature type="compositionally biased region" description="Polar residues" evidence="7">
    <location>
        <begin position="587"/>
        <end position="596"/>
    </location>
</feature>
<dbReference type="OrthoDB" id="78663at2759"/>
<sequence>MEEQILGLENNKTSSLSMGYGSVESPKNPQPPFNKDDEPHQKTDHVPIGKTKILKNVLVVSIGFMFLFTSFQSLSNLQSTLNKDDGLGTGGLSVVYGALVVSCMLFPSFVIAHLGCKWTVALSMWCYIVYMALNFYAVWETIIPASIIVGLGAATLWSAKCSYLTQLAVWYARLTGASKDDVINRFFGFFFMIFQTRNTTEDLDSCGANFDPTAPAANNSNLDRPEDEKVYILCGIYVGCAVIAFCTIALLLDNITLDKKQQTGDVKISVKLFLSTLKHWWQSTPQKLLTFLTIYSGIEQAFITGDFTKSYISCAIGIWNVGYVMICYGVVDAICSFAFGRLVQFVGHAPFFLLAFLLHGGTQVALFLWQPEADDHILFYVFAALWGMGDAIVQTQINALYGYLFTNNTEAAFANYRLWESIGFILAFAWSGILVTKVKLGLCLGFLTLGMFFYTFVEIQDRRKKQRVFTDEDKKFNNQNPNCKDQTLENKYSHRRSRFKISIKRSATTPSRSDNKNEKSSGKQTGSRKKTTSLSVNIENELRAEISSVKETVNSVGRTFLRTRGTLPHRDERRGLDLDLDSDNESQHSSVKNSTHNRFQRYSVVDKDSLDTENTNLKLRNIGLVFQKIFENMAFKDIFAMKATLLDTAKTLMVLKRFGSDLNDYKKQLEIDQLFGKNAIENYQKRQCLKLSTKRRLGNFSRSERCLFSTYQFTKHTKRALFSLKEGML</sequence>
<gene>
    <name evidence="9" type="ORF">MGAL_10B074285</name>
</gene>
<feature type="transmembrane region" description="Helical" evidence="8">
    <location>
        <begin position="142"/>
        <end position="159"/>
    </location>
</feature>
<dbReference type="EMBL" id="UYJE01008594">
    <property type="protein sequence ID" value="VDI65282.1"/>
    <property type="molecule type" value="Genomic_DNA"/>
</dbReference>
<keyword evidence="6" id="KW-0325">Glycoprotein</keyword>
<evidence type="ECO:0000256" key="5">
    <source>
        <dbReference type="ARBA" id="ARBA00023136"/>
    </source>
</evidence>
<dbReference type="InterPro" id="IPR036259">
    <property type="entry name" value="MFS_trans_sf"/>
</dbReference>
<dbReference type="InterPro" id="IPR010291">
    <property type="entry name" value="Ion_channel_UNC-93"/>
</dbReference>
<evidence type="ECO:0000256" key="3">
    <source>
        <dbReference type="ARBA" id="ARBA00022692"/>
    </source>
</evidence>
<dbReference type="GO" id="GO:0005886">
    <property type="term" value="C:plasma membrane"/>
    <property type="evidence" value="ECO:0007669"/>
    <property type="project" value="TreeGrafter"/>
</dbReference>
<feature type="transmembrane region" description="Helical" evidence="8">
    <location>
        <begin position="230"/>
        <end position="252"/>
    </location>
</feature>
<feature type="region of interest" description="Disordered" evidence="7">
    <location>
        <begin position="1"/>
        <end position="45"/>
    </location>
</feature>
<evidence type="ECO:0000313" key="10">
    <source>
        <dbReference type="Proteomes" id="UP000596742"/>
    </source>
</evidence>
<dbReference type="GO" id="GO:0055120">
    <property type="term" value="C:striated muscle dense body"/>
    <property type="evidence" value="ECO:0007669"/>
    <property type="project" value="TreeGrafter"/>
</dbReference>
<reference evidence="9" key="1">
    <citation type="submission" date="2018-11" db="EMBL/GenBank/DDBJ databases">
        <authorList>
            <person name="Alioto T."/>
            <person name="Alioto T."/>
        </authorList>
    </citation>
    <scope>NUCLEOTIDE SEQUENCE</scope>
</reference>
<dbReference type="AlphaFoldDB" id="A0A8B6GKT0"/>
<keyword evidence="3 8" id="KW-0812">Transmembrane</keyword>
<dbReference type="PANTHER" id="PTHR19444:SF13">
    <property type="entry name" value="PROTEIN UNC-93 HOMOLOG A"/>
    <property type="match status" value="1"/>
</dbReference>
<feature type="transmembrane region" description="Helical" evidence="8">
    <location>
        <begin position="377"/>
        <end position="404"/>
    </location>
</feature>
<dbReference type="GO" id="GO:0006937">
    <property type="term" value="P:regulation of muscle contraction"/>
    <property type="evidence" value="ECO:0007669"/>
    <property type="project" value="TreeGrafter"/>
</dbReference>
<proteinExistence type="inferred from homology"/>
<feature type="transmembrane region" description="Helical" evidence="8">
    <location>
        <begin position="57"/>
        <end position="74"/>
    </location>
</feature>
<feature type="non-terminal residue" evidence="9">
    <location>
        <position position="1"/>
    </location>
</feature>
<comment type="similarity">
    <text evidence="2">Belongs to the unc-93 family.</text>
</comment>
<dbReference type="InterPro" id="IPR051951">
    <property type="entry name" value="UNC-93_regulatory"/>
</dbReference>
<name>A0A8B6GKT0_MYTGA</name>
<dbReference type="FunFam" id="1.20.1250.20:FF:000290">
    <property type="entry name" value="Unc-93 homolog A"/>
    <property type="match status" value="1"/>
</dbReference>
<comment type="subcellular location">
    <subcellularLocation>
        <location evidence="1">Membrane</location>
        <topology evidence="1">Multi-pass membrane protein</topology>
    </subcellularLocation>
</comment>
<evidence type="ECO:0000256" key="8">
    <source>
        <dbReference type="SAM" id="Phobius"/>
    </source>
</evidence>
<dbReference type="GO" id="GO:0015459">
    <property type="term" value="F:potassium channel regulator activity"/>
    <property type="evidence" value="ECO:0007669"/>
    <property type="project" value="TreeGrafter"/>
</dbReference>
<comment type="caution">
    <text evidence="9">The sequence shown here is derived from an EMBL/GenBank/DDBJ whole genome shotgun (WGS) entry which is preliminary data.</text>
</comment>
<dbReference type="GO" id="GO:0043266">
    <property type="term" value="P:regulation of potassium ion transport"/>
    <property type="evidence" value="ECO:0007669"/>
    <property type="project" value="TreeGrafter"/>
</dbReference>
<protein>
    <submittedName>
        <fullName evidence="9">Uncharacterized protein</fullName>
    </submittedName>
</protein>
<feature type="transmembrane region" description="Helical" evidence="8">
    <location>
        <begin position="316"/>
        <end position="339"/>
    </location>
</feature>
<feature type="compositionally biased region" description="Basic and acidic residues" evidence="7">
    <location>
        <begin position="34"/>
        <end position="45"/>
    </location>
</feature>
<keyword evidence="10" id="KW-1185">Reference proteome</keyword>
<evidence type="ECO:0000256" key="4">
    <source>
        <dbReference type="ARBA" id="ARBA00022989"/>
    </source>
</evidence>
<feature type="transmembrane region" description="Helical" evidence="8">
    <location>
        <begin position="94"/>
        <end position="111"/>
    </location>
</feature>
<evidence type="ECO:0000313" key="9">
    <source>
        <dbReference type="EMBL" id="VDI65282.1"/>
    </source>
</evidence>